<dbReference type="Gene3D" id="1.25.40.20">
    <property type="entry name" value="Ankyrin repeat-containing domain"/>
    <property type="match status" value="1"/>
</dbReference>
<dbReference type="InterPro" id="IPR036770">
    <property type="entry name" value="Ankyrin_rpt-contain_sf"/>
</dbReference>
<organism evidence="2 3">
    <name type="scientific">Neocallimastix californiae</name>
    <dbReference type="NCBI Taxonomy" id="1754190"/>
    <lineage>
        <taxon>Eukaryota</taxon>
        <taxon>Fungi</taxon>
        <taxon>Fungi incertae sedis</taxon>
        <taxon>Chytridiomycota</taxon>
        <taxon>Chytridiomycota incertae sedis</taxon>
        <taxon>Neocallimastigomycetes</taxon>
        <taxon>Neocallimastigales</taxon>
        <taxon>Neocallimastigaceae</taxon>
        <taxon>Neocallimastix</taxon>
    </lineage>
</organism>
<evidence type="ECO:0008006" key="4">
    <source>
        <dbReference type="Google" id="ProtNLM"/>
    </source>
</evidence>
<feature type="coiled-coil region" evidence="1">
    <location>
        <begin position="176"/>
        <end position="221"/>
    </location>
</feature>
<name>A0A1Y2ER62_9FUNG</name>
<keyword evidence="1" id="KW-0175">Coiled coil</keyword>
<sequence length="358" mass="44437">MYNMDSDIEEIKRYIEMKDYNSLEEFLGVFMIPNKKLQNQNFDILCYSIKCGCSDKLIKQIYEWSNIKEVDYFYFINNEYISPLLYSFIYKKYAIIEFLIKKGANINRKYNNMTLLKYLISNEYFIKDFISVLVKNKYVFSRSDFNLLFQKDFNLIIFTFEEITLYNKNMENMKYYKNSNNNINNIINENEIKEKKKNSKNKEKNKEIEINEEDKKKENEEIFKHEINILFIWYINLFKRREFDKILELFKYETSEERSRGLKFFEYHFNYLDKKHENDIKLQFLHEIINKNIEIPKFQNENKIEYMSENYLRNQFNRILIRKHELYSRFISNNDYNRINKFKKNNKFFFKYMQKPPK</sequence>
<protein>
    <recommendedName>
        <fullName evidence="4">Ankyrin</fullName>
    </recommendedName>
</protein>
<dbReference type="AlphaFoldDB" id="A0A1Y2ER62"/>
<comment type="caution">
    <text evidence="2">The sequence shown here is derived from an EMBL/GenBank/DDBJ whole genome shotgun (WGS) entry which is preliminary data.</text>
</comment>
<dbReference type="SUPFAM" id="SSF48403">
    <property type="entry name" value="Ankyrin repeat"/>
    <property type="match status" value="1"/>
</dbReference>
<dbReference type="Proteomes" id="UP000193920">
    <property type="component" value="Unassembled WGS sequence"/>
</dbReference>
<evidence type="ECO:0000313" key="2">
    <source>
        <dbReference type="EMBL" id="ORY74028.1"/>
    </source>
</evidence>
<evidence type="ECO:0000313" key="3">
    <source>
        <dbReference type="Proteomes" id="UP000193920"/>
    </source>
</evidence>
<accession>A0A1Y2ER62</accession>
<reference evidence="2 3" key="1">
    <citation type="submission" date="2016-08" db="EMBL/GenBank/DDBJ databases">
        <title>A Parts List for Fungal Cellulosomes Revealed by Comparative Genomics.</title>
        <authorList>
            <consortium name="DOE Joint Genome Institute"/>
            <person name="Haitjema C.H."/>
            <person name="Gilmore S.P."/>
            <person name="Henske J.K."/>
            <person name="Solomon K.V."/>
            <person name="De Groot R."/>
            <person name="Kuo A."/>
            <person name="Mondo S.J."/>
            <person name="Salamov A.A."/>
            <person name="Labutti K."/>
            <person name="Zhao Z."/>
            <person name="Chiniquy J."/>
            <person name="Barry K."/>
            <person name="Brewer H.M."/>
            <person name="Purvine S.O."/>
            <person name="Wright A.T."/>
            <person name="Boxma B."/>
            <person name="Van Alen T."/>
            <person name="Hackstein J.H."/>
            <person name="Baker S.E."/>
            <person name="Grigoriev I.V."/>
            <person name="O'Malley M.A."/>
        </authorList>
    </citation>
    <scope>NUCLEOTIDE SEQUENCE [LARGE SCALE GENOMIC DNA]</scope>
    <source>
        <strain evidence="2 3">G1</strain>
    </source>
</reference>
<proteinExistence type="predicted"/>
<keyword evidence="3" id="KW-1185">Reference proteome</keyword>
<gene>
    <name evidence="2" type="ORF">LY90DRAFT_502887</name>
</gene>
<evidence type="ECO:0000256" key="1">
    <source>
        <dbReference type="SAM" id="Coils"/>
    </source>
</evidence>
<dbReference type="EMBL" id="MCOG01000031">
    <property type="protein sequence ID" value="ORY74028.1"/>
    <property type="molecule type" value="Genomic_DNA"/>
</dbReference>